<keyword evidence="2" id="KW-1185">Reference proteome</keyword>
<name>A0A494XL41_9BURK</name>
<dbReference type="Proteomes" id="UP000280434">
    <property type="component" value="Unassembled WGS sequence"/>
</dbReference>
<evidence type="ECO:0000313" key="2">
    <source>
        <dbReference type="Proteomes" id="UP000280434"/>
    </source>
</evidence>
<dbReference type="RefSeq" id="WP_121277298.1">
    <property type="nucleotide sequence ID" value="NZ_RBZV01000002.1"/>
</dbReference>
<dbReference type="OrthoDB" id="9028817at2"/>
<sequence>MKKTRISSYWPLAIVVAALVAIAGLRAHDEAGPRETLPVAQVTAEFARAVSYGLFDDATAPVEPASRGEVPQVL</sequence>
<evidence type="ECO:0000313" key="1">
    <source>
        <dbReference type="EMBL" id="RKP50452.1"/>
    </source>
</evidence>
<organism evidence="1 2">
    <name type="scientific">Trinickia fusca</name>
    <dbReference type="NCBI Taxonomy" id="2419777"/>
    <lineage>
        <taxon>Bacteria</taxon>
        <taxon>Pseudomonadati</taxon>
        <taxon>Pseudomonadota</taxon>
        <taxon>Betaproteobacteria</taxon>
        <taxon>Burkholderiales</taxon>
        <taxon>Burkholderiaceae</taxon>
        <taxon>Trinickia</taxon>
    </lineage>
</organism>
<proteinExistence type="predicted"/>
<protein>
    <submittedName>
        <fullName evidence="1">Uncharacterized protein</fullName>
    </submittedName>
</protein>
<dbReference type="EMBL" id="RBZV01000002">
    <property type="protein sequence ID" value="RKP50452.1"/>
    <property type="molecule type" value="Genomic_DNA"/>
</dbReference>
<gene>
    <name evidence="1" type="ORF">D7S89_04905</name>
</gene>
<reference evidence="1 2" key="1">
    <citation type="submission" date="2018-10" db="EMBL/GenBank/DDBJ databases">
        <title>Paraburkholderia sp. 7MK8-2, isolated from soil.</title>
        <authorList>
            <person name="Gao Z.-H."/>
            <person name="Qiu L.-H."/>
        </authorList>
    </citation>
    <scope>NUCLEOTIDE SEQUENCE [LARGE SCALE GENOMIC DNA]</scope>
    <source>
        <strain evidence="1 2">7MK8-2</strain>
    </source>
</reference>
<dbReference type="AlphaFoldDB" id="A0A494XL41"/>
<accession>A0A494XL41</accession>
<comment type="caution">
    <text evidence="1">The sequence shown here is derived from an EMBL/GenBank/DDBJ whole genome shotgun (WGS) entry which is preliminary data.</text>
</comment>